<dbReference type="InterPro" id="IPR022935">
    <property type="entry name" value="ClpS"/>
</dbReference>
<dbReference type="OrthoDB" id="2015242at2759"/>
<comment type="caution">
    <text evidence="2">The sequence shown here is derived from an EMBL/GenBank/DDBJ whole genome shotgun (WGS) entry which is preliminary data.</text>
</comment>
<dbReference type="PANTHER" id="PTHR33473">
    <property type="entry name" value="ATP-DEPENDENT CLP PROTEASE ADAPTER PROTEIN CLPS1, CHLOROPLASTIC"/>
    <property type="match status" value="1"/>
</dbReference>
<dbReference type="Proteomes" id="UP000612055">
    <property type="component" value="Unassembled WGS sequence"/>
</dbReference>
<dbReference type="AlphaFoldDB" id="A0A836BR70"/>
<evidence type="ECO:0000313" key="2">
    <source>
        <dbReference type="EMBL" id="KAG2484494.1"/>
    </source>
</evidence>
<dbReference type="EMBL" id="JAEHOE010000149">
    <property type="protein sequence ID" value="KAG2484494.1"/>
    <property type="molecule type" value="Genomic_DNA"/>
</dbReference>
<evidence type="ECO:0000313" key="3">
    <source>
        <dbReference type="Proteomes" id="UP000612055"/>
    </source>
</evidence>
<organism evidence="2 3">
    <name type="scientific">Edaphochlamys debaryana</name>
    <dbReference type="NCBI Taxonomy" id="47281"/>
    <lineage>
        <taxon>Eukaryota</taxon>
        <taxon>Viridiplantae</taxon>
        <taxon>Chlorophyta</taxon>
        <taxon>core chlorophytes</taxon>
        <taxon>Chlorophyceae</taxon>
        <taxon>CS clade</taxon>
        <taxon>Chlamydomonadales</taxon>
        <taxon>Chlamydomonadales incertae sedis</taxon>
        <taxon>Edaphochlamys</taxon>
    </lineage>
</organism>
<dbReference type="InterPro" id="IPR014719">
    <property type="entry name" value="Ribosomal_bL12_C/ClpS-like"/>
</dbReference>
<feature type="region of interest" description="Disordered" evidence="1">
    <location>
        <begin position="60"/>
        <end position="86"/>
    </location>
</feature>
<dbReference type="GO" id="GO:0006508">
    <property type="term" value="P:proteolysis"/>
    <property type="evidence" value="ECO:0007669"/>
    <property type="project" value="InterPro"/>
</dbReference>
<gene>
    <name evidence="2" type="ORF">HYH03_016723</name>
</gene>
<evidence type="ECO:0000256" key="1">
    <source>
        <dbReference type="SAM" id="MobiDB-lite"/>
    </source>
</evidence>
<protein>
    <recommendedName>
        <fullName evidence="4">Adaptor protein ClpS core domain-containing protein</fullName>
    </recommendedName>
</protein>
<accession>A0A836BR70</accession>
<evidence type="ECO:0008006" key="4">
    <source>
        <dbReference type="Google" id="ProtNLM"/>
    </source>
</evidence>
<dbReference type="Gene3D" id="3.30.1390.10">
    <property type="match status" value="1"/>
</dbReference>
<dbReference type="PANTHER" id="PTHR33473:SF13">
    <property type="entry name" value="ATP-DEPENDENT CLP PROTEASE ADAPTER PROTEIN CLPS2, CHLOROPLASTIC"/>
    <property type="match status" value="1"/>
</dbReference>
<reference evidence="2" key="1">
    <citation type="journal article" date="2020" name="bioRxiv">
        <title>Comparative genomics of Chlamydomonas.</title>
        <authorList>
            <person name="Craig R.J."/>
            <person name="Hasan A.R."/>
            <person name="Ness R.W."/>
            <person name="Keightley P.D."/>
        </authorList>
    </citation>
    <scope>NUCLEOTIDE SEQUENCE</scope>
    <source>
        <strain evidence="2">CCAP 11/70</strain>
    </source>
</reference>
<proteinExistence type="predicted"/>
<dbReference type="SUPFAM" id="SSF54736">
    <property type="entry name" value="ClpS-like"/>
    <property type="match status" value="1"/>
</dbReference>
<keyword evidence="3" id="KW-1185">Reference proteome</keyword>
<name>A0A836BR70_9CHLO</name>
<sequence length="164" mass="17637">MLQARVSAPSRVACRSAGRSRVRCFVAARFGGGGNVIDRPSDVDVSKRLGGFDLSDWGSSWTPTPEAGRNGSGIDKQKNSPPGGGNYRVLLVDNTQHSEKGVTRAICSVIPGADESHAKNCYATSKQLGMALVTTALKEHAEFYREQLYQYGCRTVIEPDSTTV</sequence>